<dbReference type="OMA" id="THLEYPE"/>
<keyword evidence="8" id="KW-1185">Reference proteome</keyword>
<dbReference type="EMBL" id="JABCRI010000010">
    <property type="protein sequence ID" value="KAF8398974.1"/>
    <property type="molecule type" value="Genomic_DNA"/>
</dbReference>
<dbReference type="SMART" id="SM00526">
    <property type="entry name" value="H15"/>
    <property type="match status" value="1"/>
</dbReference>
<keyword evidence="2" id="KW-0677">Repeat</keyword>
<evidence type="ECO:0000259" key="6">
    <source>
        <dbReference type="PROSITE" id="PS51504"/>
    </source>
</evidence>
<dbReference type="InterPro" id="IPR005818">
    <property type="entry name" value="Histone_H1/H5_H15"/>
</dbReference>
<dbReference type="InterPro" id="IPR036388">
    <property type="entry name" value="WH-like_DNA-bd_sf"/>
</dbReference>
<protein>
    <recommendedName>
        <fullName evidence="6">H15 domain-containing protein</fullName>
    </recommendedName>
</protein>
<evidence type="ECO:0000256" key="5">
    <source>
        <dbReference type="SAM" id="MobiDB-lite"/>
    </source>
</evidence>
<dbReference type="GO" id="GO:0000786">
    <property type="term" value="C:nucleosome"/>
    <property type="evidence" value="ECO:0007669"/>
    <property type="project" value="InterPro"/>
</dbReference>
<name>A0A835DG70_TETSI</name>
<dbReference type="GO" id="GO:0030261">
    <property type="term" value="P:chromosome condensation"/>
    <property type="evidence" value="ECO:0007669"/>
    <property type="project" value="TreeGrafter"/>
</dbReference>
<accession>A0A835DG70</accession>
<evidence type="ECO:0000256" key="3">
    <source>
        <dbReference type="ARBA" id="ARBA00023125"/>
    </source>
</evidence>
<dbReference type="SUPFAM" id="SSF46785">
    <property type="entry name" value="Winged helix' DNA-binding domain"/>
    <property type="match status" value="1"/>
</dbReference>
<evidence type="ECO:0000256" key="2">
    <source>
        <dbReference type="ARBA" id="ARBA00022737"/>
    </source>
</evidence>
<evidence type="ECO:0000313" key="8">
    <source>
        <dbReference type="Proteomes" id="UP000655225"/>
    </source>
</evidence>
<keyword evidence="4" id="KW-0539">Nucleus</keyword>
<dbReference type="Gene3D" id="1.10.10.10">
    <property type="entry name" value="Winged helix-like DNA-binding domain superfamily/Winged helix DNA-binding domain"/>
    <property type="match status" value="1"/>
</dbReference>
<dbReference type="GO" id="GO:0031492">
    <property type="term" value="F:nucleosomal DNA binding"/>
    <property type="evidence" value="ECO:0007669"/>
    <property type="project" value="TreeGrafter"/>
</dbReference>
<feature type="compositionally biased region" description="Low complexity" evidence="5">
    <location>
        <begin position="160"/>
        <end position="175"/>
    </location>
</feature>
<reference evidence="7 8" key="1">
    <citation type="submission" date="2020-04" db="EMBL/GenBank/DDBJ databases">
        <title>Plant Genome Project.</title>
        <authorList>
            <person name="Zhang R.-G."/>
        </authorList>
    </citation>
    <scope>NUCLEOTIDE SEQUENCE [LARGE SCALE GENOMIC DNA]</scope>
    <source>
        <strain evidence="7">YNK0</strain>
        <tissue evidence="7">Leaf</tissue>
    </source>
</reference>
<dbReference type="PANTHER" id="PTHR11467:SF162">
    <property type="entry name" value="HMG-Y-RELATED PROTEIN A"/>
    <property type="match status" value="1"/>
</dbReference>
<dbReference type="InterPro" id="IPR036390">
    <property type="entry name" value="WH_DNA-bd_sf"/>
</dbReference>
<dbReference type="GO" id="GO:0006355">
    <property type="term" value="P:regulation of DNA-templated transcription"/>
    <property type="evidence" value="ECO:0007669"/>
    <property type="project" value="InterPro"/>
</dbReference>
<dbReference type="AlphaFoldDB" id="A0A835DG70"/>
<dbReference type="PANTHER" id="PTHR11467">
    <property type="entry name" value="HISTONE H1"/>
    <property type="match status" value="1"/>
</dbReference>
<gene>
    <name evidence="7" type="ORF">HHK36_014839</name>
</gene>
<comment type="subcellular location">
    <subcellularLocation>
        <location evidence="1">Nucleus</location>
    </subcellularLocation>
</comment>
<proteinExistence type="predicted"/>
<evidence type="ECO:0000313" key="7">
    <source>
        <dbReference type="EMBL" id="KAF8398974.1"/>
    </source>
</evidence>
<dbReference type="PRINTS" id="PR00930">
    <property type="entry name" value="HIGHMOBLTYIY"/>
</dbReference>
<feature type="domain" description="H15" evidence="6">
    <location>
        <begin position="11"/>
        <end position="80"/>
    </location>
</feature>
<dbReference type="GO" id="GO:0045910">
    <property type="term" value="P:negative regulation of DNA recombination"/>
    <property type="evidence" value="ECO:0007669"/>
    <property type="project" value="TreeGrafter"/>
</dbReference>
<evidence type="ECO:0000256" key="1">
    <source>
        <dbReference type="ARBA" id="ARBA00004123"/>
    </source>
</evidence>
<dbReference type="Proteomes" id="UP000655225">
    <property type="component" value="Unassembled WGS sequence"/>
</dbReference>
<dbReference type="InterPro" id="IPR000116">
    <property type="entry name" value="HMGA"/>
</dbReference>
<dbReference type="GO" id="GO:0005730">
    <property type="term" value="C:nucleolus"/>
    <property type="evidence" value="ECO:0007669"/>
    <property type="project" value="TreeGrafter"/>
</dbReference>
<dbReference type="Pfam" id="PF02178">
    <property type="entry name" value="AT_hook"/>
    <property type="match status" value="4"/>
</dbReference>
<dbReference type="Pfam" id="PF00538">
    <property type="entry name" value="Linker_histone"/>
    <property type="match status" value="1"/>
</dbReference>
<dbReference type="InterPro" id="IPR017956">
    <property type="entry name" value="AT_hook_DNA-bd_motif"/>
</dbReference>
<feature type="region of interest" description="Disordered" evidence="5">
    <location>
        <begin position="74"/>
        <end position="193"/>
    </location>
</feature>
<dbReference type="GO" id="GO:0003690">
    <property type="term" value="F:double-stranded DNA binding"/>
    <property type="evidence" value="ECO:0007669"/>
    <property type="project" value="TreeGrafter"/>
</dbReference>
<dbReference type="SMART" id="SM00384">
    <property type="entry name" value="AT_hook"/>
    <property type="match status" value="4"/>
</dbReference>
<organism evidence="7 8">
    <name type="scientific">Tetracentron sinense</name>
    <name type="common">Spur-leaf</name>
    <dbReference type="NCBI Taxonomy" id="13715"/>
    <lineage>
        <taxon>Eukaryota</taxon>
        <taxon>Viridiplantae</taxon>
        <taxon>Streptophyta</taxon>
        <taxon>Embryophyta</taxon>
        <taxon>Tracheophyta</taxon>
        <taxon>Spermatophyta</taxon>
        <taxon>Magnoliopsida</taxon>
        <taxon>Trochodendrales</taxon>
        <taxon>Trochodendraceae</taxon>
        <taxon>Tetracentron</taxon>
    </lineage>
</organism>
<comment type="caution">
    <text evidence="7">The sequence shown here is derived from an EMBL/GenBank/DDBJ whole genome shotgun (WGS) entry which is preliminary data.</text>
</comment>
<evidence type="ECO:0000256" key="4">
    <source>
        <dbReference type="ARBA" id="ARBA00023242"/>
    </source>
</evidence>
<dbReference type="PROSITE" id="PS51504">
    <property type="entry name" value="H15"/>
    <property type="match status" value="1"/>
</dbReference>
<dbReference type="GO" id="GO:0006334">
    <property type="term" value="P:nucleosome assembly"/>
    <property type="evidence" value="ECO:0007669"/>
    <property type="project" value="InterPro"/>
</dbReference>
<dbReference type="OrthoDB" id="1110759at2759"/>
<dbReference type="PRINTS" id="PR00929">
    <property type="entry name" value="ATHOOK"/>
</dbReference>
<keyword evidence="3" id="KW-0238">DNA-binding</keyword>
<feature type="compositionally biased region" description="Basic residues" evidence="5">
    <location>
        <begin position="150"/>
        <end position="159"/>
    </location>
</feature>
<sequence>MAAQELDKPPPLPQYSEMIFAAIDGLNDKDGSSKSEISSYIESTYVDLPTEDSSVLSLHLNKMKESGDIIMVNNNYLRPNPDIAPPKRGRGRPPKLNSNPNPNPKPKLPLAADENVLSSPRPRGRPPKPKDPSAVDSPPKVSSGTEKARGRGRPPKKARTSGAVASTTTTTGPARPRGRPPKIKNTVAAVGSD</sequence>